<reference evidence="1 2" key="1">
    <citation type="submission" date="2014-06" db="EMBL/GenBank/DDBJ databases">
        <authorList>
            <person name="Swart Estienne"/>
        </authorList>
    </citation>
    <scope>NUCLEOTIDE SEQUENCE [LARGE SCALE GENOMIC DNA]</scope>
    <source>
        <strain evidence="1 2">130c</strain>
    </source>
</reference>
<evidence type="ECO:0000313" key="1">
    <source>
        <dbReference type="EMBL" id="CDW82372.1"/>
    </source>
</evidence>
<dbReference type="InParanoid" id="A0A078ALV8"/>
<dbReference type="EMBL" id="CCKQ01010860">
    <property type="protein sequence ID" value="CDW82372.1"/>
    <property type="molecule type" value="Genomic_DNA"/>
</dbReference>
<protein>
    <submittedName>
        <fullName evidence="1">Uncharacterized protein</fullName>
    </submittedName>
</protein>
<sequence length="110" mass="12480">MVDEAELFFSQTPTYWENPEIERIPTMPLSDEIRLEIQQLSSGIETQHIFFQMQLLTIIEAISTQIALSDIANLTLSFDTNNLTLINQIPQHHGFDLSDDEGSITTVQSV</sequence>
<organism evidence="1 2">
    <name type="scientific">Stylonychia lemnae</name>
    <name type="common">Ciliate</name>
    <dbReference type="NCBI Taxonomy" id="5949"/>
    <lineage>
        <taxon>Eukaryota</taxon>
        <taxon>Sar</taxon>
        <taxon>Alveolata</taxon>
        <taxon>Ciliophora</taxon>
        <taxon>Intramacronucleata</taxon>
        <taxon>Spirotrichea</taxon>
        <taxon>Stichotrichia</taxon>
        <taxon>Sporadotrichida</taxon>
        <taxon>Oxytrichidae</taxon>
        <taxon>Stylonychinae</taxon>
        <taxon>Stylonychia</taxon>
    </lineage>
</organism>
<evidence type="ECO:0000313" key="2">
    <source>
        <dbReference type="Proteomes" id="UP000039865"/>
    </source>
</evidence>
<dbReference type="AlphaFoldDB" id="A0A078ALV8"/>
<accession>A0A078ALV8</accession>
<proteinExistence type="predicted"/>
<gene>
    <name evidence="1" type="primary">Contig2298.g2481</name>
    <name evidence="1" type="ORF">STYLEM_11404</name>
</gene>
<dbReference type="Proteomes" id="UP000039865">
    <property type="component" value="Unassembled WGS sequence"/>
</dbReference>
<name>A0A078ALV8_STYLE</name>
<keyword evidence="2" id="KW-1185">Reference proteome</keyword>